<evidence type="ECO:0000256" key="7">
    <source>
        <dbReference type="ARBA" id="ARBA00023303"/>
    </source>
</evidence>
<dbReference type="SUPFAM" id="SSF50182">
    <property type="entry name" value="Sm-like ribonucleoproteins"/>
    <property type="match status" value="1"/>
</dbReference>
<keyword evidence="4 9" id="KW-1133">Transmembrane helix</keyword>
<dbReference type="GO" id="GO:0008381">
    <property type="term" value="F:mechanosensitive monoatomic ion channel activity"/>
    <property type="evidence" value="ECO:0000318"/>
    <property type="project" value="GO_Central"/>
</dbReference>
<feature type="transmembrane region" description="Helical" evidence="9">
    <location>
        <begin position="134"/>
        <end position="165"/>
    </location>
</feature>
<evidence type="ECO:0000313" key="12">
    <source>
        <dbReference type="RefSeq" id="XP_021862817.1"/>
    </source>
</evidence>
<feature type="compositionally biased region" description="Acidic residues" evidence="8">
    <location>
        <begin position="30"/>
        <end position="41"/>
    </location>
</feature>
<dbReference type="OrthoDB" id="544685at2759"/>
<reference evidence="12" key="2">
    <citation type="submission" date="2025-08" db="UniProtKB">
        <authorList>
            <consortium name="RefSeq"/>
        </authorList>
    </citation>
    <scope>IDENTIFICATION</scope>
    <source>
        <tissue evidence="12">Leaf</tissue>
    </source>
</reference>
<feature type="domain" description="Mechanosensitive ion channel MscS" evidence="10">
    <location>
        <begin position="699"/>
        <end position="762"/>
    </location>
</feature>
<comment type="similarity">
    <text evidence="2">Belongs to the MscS (TC 1.A.23) family.</text>
</comment>
<keyword evidence="7" id="KW-0407">Ion channel</keyword>
<dbReference type="KEGG" id="soe:110801717"/>
<dbReference type="InterPro" id="IPR023408">
    <property type="entry name" value="MscS_beta-dom_sf"/>
</dbReference>
<evidence type="ECO:0000313" key="11">
    <source>
        <dbReference type="Proteomes" id="UP000813463"/>
    </source>
</evidence>
<dbReference type="Gene3D" id="2.30.30.60">
    <property type="match status" value="1"/>
</dbReference>
<protein>
    <submittedName>
        <fullName evidence="12">Mechanosensitive ion channel protein 5 isoform X1</fullName>
    </submittedName>
</protein>
<evidence type="ECO:0000259" key="10">
    <source>
        <dbReference type="Pfam" id="PF00924"/>
    </source>
</evidence>
<name>A0A9R0J8X7_SPIOL</name>
<organism evidence="11 12">
    <name type="scientific">Spinacia oleracea</name>
    <name type="common">Spinach</name>
    <dbReference type="NCBI Taxonomy" id="3562"/>
    <lineage>
        <taxon>Eukaryota</taxon>
        <taxon>Viridiplantae</taxon>
        <taxon>Streptophyta</taxon>
        <taxon>Embryophyta</taxon>
        <taxon>Tracheophyta</taxon>
        <taxon>Spermatophyta</taxon>
        <taxon>Magnoliopsida</taxon>
        <taxon>eudicotyledons</taxon>
        <taxon>Gunneridae</taxon>
        <taxon>Pentapetalae</taxon>
        <taxon>Caryophyllales</taxon>
        <taxon>Chenopodiaceae</taxon>
        <taxon>Chenopodioideae</taxon>
        <taxon>Anserineae</taxon>
        <taxon>Spinacia</taxon>
    </lineage>
</organism>
<dbReference type="GO" id="GO:0005886">
    <property type="term" value="C:plasma membrane"/>
    <property type="evidence" value="ECO:0000318"/>
    <property type="project" value="GO_Central"/>
</dbReference>
<feature type="transmembrane region" description="Helical" evidence="9">
    <location>
        <begin position="299"/>
        <end position="316"/>
    </location>
</feature>
<feature type="transmembrane region" description="Helical" evidence="9">
    <location>
        <begin position="366"/>
        <end position="384"/>
    </location>
</feature>
<feature type="transmembrane region" description="Helical" evidence="9">
    <location>
        <begin position="226"/>
        <end position="249"/>
    </location>
</feature>
<keyword evidence="6 9" id="KW-0472">Membrane</keyword>
<keyword evidence="5" id="KW-0813">Transport</keyword>
<sequence length="863" mass="100607">MPGTVTRRFHDSGDIEFGNLTSPLHQTPPDTDEASNFEGDDPSASRYYPRIMYWKYFGKIYPTLLLLYPPRIMYLKSFLERHLLMVLLLLSTLAANFFAPQLATFVSFLPLLVVVHTGISSFKDYTRKKIIRVILSGGACIVLVPVVLFLVSLLVLPCLVLSFLVTRLLQFIWHGDAYDNVTMLKFCIRCWIYWFYLFSLLPIYSVYNSIFALNFVPHSIMLDSDVIIGGISNAIICSFAFSNIAFYFIPRVRFDYSESGLNVSEAVVEIADCLFVTFWFFLLFPLLGYKEDKDAGKLVFFKPLTFTTVIILYNVIRLVTYMMVWLLQMVVNKLNTGTDIGSWLYLIAEKLFRRKHLMYWANGMKYNINFVLNSLLLLLYWVFVEPKLEKTPQHKKVMVFGIWTCLSLLICAFLWLIKTCVILSWQAGSVYNRLDSKILSEGRQLYFLGIIGCQKFDIFNLLYYDHYEYDTSCTENSRQGGKWTKWFSLKRLNNSFMFNLNLMLFPTEARFLNVSGDSRFDRDDEGQNGKKLSQQKKKRAKKFLWSPTMMYDMQQAAEYFLTAKFKLSEEKYTSVILDELERYSRDHNMSMEDNLTQLIGEHEWVDFQDQLPKDNLAFETRLKTWMEMAHKQCLFLANTLSSAKEVVDCLDKIISWLLVFGTFIMWLLLTGLATTKVLVLIATPLLSVTFIFKESCKTLFEGIMFAYVVHPFNVGDLCVIGEKMMEVRTVGIWKTTFLKVGTQEVMIYPNSELSKQIIINYNTDFDWNDSVELDLDPMTKKKIKILKQEIEKYLDGNKEKFIQGSNSTEVLTTRDNIKLMVYFRHRVNLKNNTYFECLKEKRTLRSEFVLHAENLVDQYKNGG</sequence>
<feature type="region of interest" description="Disordered" evidence="8">
    <location>
        <begin position="1"/>
        <end position="41"/>
    </location>
</feature>
<evidence type="ECO:0000256" key="2">
    <source>
        <dbReference type="ARBA" id="ARBA00008017"/>
    </source>
</evidence>
<keyword evidence="5" id="KW-0406">Ion transport</keyword>
<evidence type="ECO:0000256" key="8">
    <source>
        <dbReference type="SAM" id="MobiDB-lite"/>
    </source>
</evidence>
<feature type="transmembrane region" description="Helical" evidence="9">
    <location>
        <begin position="105"/>
        <end position="122"/>
    </location>
</feature>
<dbReference type="Pfam" id="PF00924">
    <property type="entry name" value="MS_channel_2nd"/>
    <property type="match status" value="1"/>
</dbReference>
<feature type="transmembrane region" description="Helical" evidence="9">
    <location>
        <begin position="51"/>
        <end position="70"/>
    </location>
</feature>
<dbReference type="RefSeq" id="XP_021862817.1">
    <property type="nucleotide sequence ID" value="XM_022007125.2"/>
</dbReference>
<evidence type="ECO:0000256" key="1">
    <source>
        <dbReference type="ARBA" id="ARBA00004141"/>
    </source>
</evidence>
<dbReference type="GO" id="GO:0050982">
    <property type="term" value="P:detection of mechanical stimulus"/>
    <property type="evidence" value="ECO:0000318"/>
    <property type="project" value="GO_Central"/>
</dbReference>
<dbReference type="InterPro" id="IPR006685">
    <property type="entry name" value="MscS_channel_2nd"/>
</dbReference>
<comment type="subcellular location">
    <subcellularLocation>
        <location evidence="1">Membrane</location>
        <topology evidence="1">Multi-pass membrane protein</topology>
    </subcellularLocation>
</comment>
<dbReference type="AlphaFoldDB" id="A0A9R0J8X7"/>
<reference evidence="11" key="1">
    <citation type="journal article" date="2021" name="Nat. Commun.">
        <title>Genomic analyses provide insights into spinach domestication and the genetic basis of agronomic traits.</title>
        <authorList>
            <person name="Cai X."/>
            <person name="Sun X."/>
            <person name="Xu C."/>
            <person name="Sun H."/>
            <person name="Wang X."/>
            <person name="Ge C."/>
            <person name="Zhang Z."/>
            <person name="Wang Q."/>
            <person name="Fei Z."/>
            <person name="Jiao C."/>
            <person name="Wang Q."/>
        </authorList>
    </citation>
    <scope>NUCLEOTIDE SEQUENCE [LARGE SCALE GENOMIC DNA]</scope>
    <source>
        <strain evidence="11">cv. Varoflay</strain>
    </source>
</reference>
<feature type="transmembrane region" description="Helical" evidence="9">
    <location>
        <begin position="396"/>
        <end position="417"/>
    </location>
</feature>
<feature type="transmembrane region" description="Helical" evidence="9">
    <location>
        <begin position="191"/>
        <end position="214"/>
    </location>
</feature>
<feature type="transmembrane region" description="Helical" evidence="9">
    <location>
        <begin position="322"/>
        <end position="346"/>
    </location>
</feature>
<dbReference type="PANTHER" id="PTHR31618:SF7">
    <property type="entry name" value="MECHANOSENSITIVE ION CHANNEL PROTEIN"/>
    <property type="match status" value="1"/>
</dbReference>
<dbReference type="InterPro" id="IPR010920">
    <property type="entry name" value="LSM_dom_sf"/>
</dbReference>
<feature type="transmembrane region" description="Helical" evidence="9">
    <location>
        <begin position="269"/>
        <end position="287"/>
    </location>
</feature>
<keyword evidence="3 9" id="KW-0812">Transmembrane</keyword>
<dbReference type="GO" id="GO:0006820">
    <property type="term" value="P:monoatomic anion transport"/>
    <property type="evidence" value="ECO:0000318"/>
    <property type="project" value="GO_Central"/>
</dbReference>
<dbReference type="Proteomes" id="UP000813463">
    <property type="component" value="Chromosome 4"/>
</dbReference>
<dbReference type="GeneID" id="110801717"/>
<evidence type="ECO:0000256" key="3">
    <source>
        <dbReference type="ARBA" id="ARBA00022692"/>
    </source>
</evidence>
<accession>A0A9R0J8X7</accession>
<dbReference type="InterPro" id="IPR016688">
    <property type="entry name" value="MscS-like_plants/fungi"/>
</dbReference>
<evidence type="ECO:0000256" key="9">
    <source>
        <dbReference type="SAM" id="Phobius"/>
    </source>
</evidence>
<keyword evidence="11" id="KW-1185">Reference proteome</keyword>
<feature type="transmembrane region" description="Helical" evidence="9">
    <location>
        <begin position="653"/>
        <end position="669"/>
    </location>
</feature>
<dbReference type="PANTHER" id="PTHR31618">
    <property type="entry name" value="MECHANOSENSITIVE ION CHANNEL PROTEIN 5"/>
    <property type="match status" value="1"/>
</dbReference>
<evidence type="ECO:0000256" key="6">
    <source>
        <dbReference type="ARBA" id="ARBA00023136"/>
    </source>
</evidence>
<evidence type="ECO:0000256" key="4">
    <source>
        <dbReference type="ARBA" id="ARBA00022989"/>
    </source>
</evidence>
<gene>
    <name evidence="12" type="primary">LOC110801717</name>
</gene>
<proteinExistence type="inferred from homology"/>
<evidence type="ECO:0000256" key="5">
    <source>
        <dbReference type="ARBA" id="ARBA00023065"/>
    </source>
</evidence>
<feature type="compositionally biased region" description="Polar residues" evidence="8">
    <location>
        <begin position="19"/>
        <end position="29"/>
    </location>
</feature>